<dbReference type="AlphaFoldDB" id="A0A844D0T1"/>
<dbReference type="EMBL" id="WKJL01000016">
    <property type="protein sequence ID" value="MRW86373.1"/>
    <property type="molecule type" value="Genomic_DNA"/>
</dbReference>
<keyword evidence="2" id="KW-1185">Reference proteome</keyword>
<reference evidence="1 2" key="1">
    <citation type="submission" date="2019-11" db="EMBL/GenBank/DDBJ databases">
        <title>Novel species isolated from a subtropical stream in China.</title>
        <authorList>
            <person name="Lu H."/>
        </authorList>
    </citation>
    <scope>NUCLEOTIDE SEQUENCE [LARGE SCALE GENOMIC DNA]</scope>
    <source>
        <strain evidence="1 2">FT26W</strain>
    </source>
</reference>
<proteinExistence type="predicted"/>
<sequence length="198" mass="23138">MNKYKNELDAEIKTARERGDSDELIVKRLFYFRRSPISLVHDDAIFKIFSSVADEFGVPFKSIYVSGSAQTGHSLYKNTEFTESDSDLDLAIVDERLFTKFSEEAFSITKGYRDLTKFPKSSKIKNVPDFFQKNLAQGWFRPDVMPHCQLRKDWFKFFSQLTQKHFESFKDVNCGIYLSPVFFEQSLVRNLGAYKLEK</sequence>
<protein>
    <submittedName>
        <fullName evidence="1">Uncharacterized protein</fullName>
    </submittedName>
</protein>
<accession>A0A844D0T1</accession>
<evidence type="ECO:0000313" key="2">
    <source>
        <dbReference type="Proteomes" id="UP000439986"/>
    </source>
</evidence>
<dbReference type="RefSeq" id="WP_154359638.1">
    <property type="nucleotide sequence ID" value="NZ_WKJL01000016.1"/>
</dbReference>
<gene>
    <name evidence="1" type="ORF">GJ698_20065</name>
</gene>
<name>A0A844D0T1_9BURK</name>
<evidence type="ECO:0000313" key="1">
    <source>
        <dbReference type="EMBL" id="MRW86373.1"/>
    </source>
</evidence>
<comment type="caution">
    <text evidence="1">The sequence shown here is derived from an EMBL/GenBank/DDBJ whole genome shotgun (WGS) entry which is preliminary data.</text>
</comment>
<organism evidence="1 2">
    <name type="scientific">Duganella aquatilis</name>
    <dbReference type="NCBI Taxonomy" id="2666082"/>
    <lineage>
        <taxon>Bacteria</taxon>
        <taxon>Pseudomonadati</taxon>
        <taxon>Pseudomonadota</taxon>
        <taxon>Betaproteobacteria</taxon>
        <taxon>Burkholderiales</taxon>
        <taxon>Oxalobacteraceae</taxon>
        <taxon>Telluria group</taxon>
        <taxon>Duganella</taxon>
    </lineage>
</organism>
<dbReference type="Proteomes" id="UP000439986">
    <property type="component" value="Unassembled WGS sequence"/>
</dbReference>